<feature type="transmembrane region" description="Helical" evidence="6">
    <location>
        <begin position="32"/>
        <end position="52"/>
    </location>
</feature>
<dbReference type="Pfam" id="PF01679">
    <property type="entry name" value="Pmp3"/>
    <property type="match status" value="1"/>
</dbReference>
<organism evidence="8 9">
    <name type="scientific">Trichoderma parareesei</name>
    <name type="common">Filamentous fungus</name>
    <dbReference type="NCBI Taxonomy" id="858221"/>
    <lineage>
        <taxon>Eukaryota</taxon>
        <taxon>Fungi</taxon>
        <taxon>Dikarya</taxon>
        <taxon>Ascomycota</taxon>
        <taxon>Pezizomycotina</taxon>
        <taxon>Sordariomycetes</taxon>
        <taxon>Hypocreomycetidae</taxon>
        <taxon>Hypocreales</taxon>
        <taxon>Hypocreaceae</taxon>
        <taxon>Trichoderma</taxon>
    </lineage>
</organism>
<dbReference type="GO" id="GO:0016020">
    <property type="term" value="C:membrane"/>
    <property type="evidence" value="ECO:0007669"/>
    <property type="project" value="UniProtKB-SubCell"/>
</dbReference>
<dbReference type="EMBL" id="LFMI01000787">
    <property type="protein sequence ID" value="OTA07606.1"/>
    <property type="molecule type" value="Genomic_DNA"/>
</dbReference>
<dbReference type="Proteomes" id="UP000219286">
    <property type="component" value="Unassembled WGS sequence"/>
</dbReference>
<feature type="chain" id="PRO_5013594686" evidence="7">
    <location>
        <begin position="23"/>
        <end position="136"/>
    </location>
</feature>
<protein>
    <submittedName>
        <fullName evidence="8">SSCRP protein</fullName>
    </submittedName>
</protein>
<feature type="signal peptide" evidence="7">
    <location>
        <begin position="1"/>
        <end position="22"/>
    </location>
</feature>
<keyword evidence="7" id="KW-0732">Signal</keyword>
<comment type="similarity">
    <text evidence="2">Belongs to the UPF0057 (PMP3) family.</text>
</comment>
<keyword evidence="9" id="KW-1185">Reference proteome</keyword>
<evidence type="ECO:0000256" key="3">
    <source>
        <dbReference type="ARBA" id="ARBA00022692"/>
    </source>
</evidence>
<evidence type="ECO:0000313" key="8">
    <source>
        <dbReference type="EMBL" id="OTA07606.1"/>
    </source>
</evidence>
<name>A0A2H3A0K0_TRIPA</name>
<comment type="caution">
    <text evidence="8">The sequence shown here is derived from an EMBL/GenBank/DDBJ whole genome shotgun (WGS) entry which is preliminary data.</text>
</comment>
<evidence type="ECO:0000313" key="9">
    <source>
        <dbReference type="Proteomes" id="UP000219286"/>
    </source>
</evidence>
<evidence type="ECO:0000256" key="7">
    <source>
        <dbReference type="SAM" id="SignalP"/>
    </source>
</evidence>
<keyword evidence="5 6" id="KW-0472">Membrane</keyword>
<dbReference type="PROSITE" id="PS01309">
    <property type="entry name" value="UPF0057"/>
    <property type="match status" value="1"/>
</dbReference>
<dbReference type="InterPro" id="IPR000612">
    <property type="entry name" value="PMP3"/>
</dbReference>
<dbReference type="PANTHER" id="PTHR21659">
    <property type="entry name" value="HYDROPHOBIC PROTEIN RCI2 LOW TEMPERATURE AND SALT RESPONSIVE PROTEIN LTI6 -RELATED"/>
    <property type="match status" value="1"/>
</dbReference>
<dbReference type="OrthoDB" id="2152119at2759"/>
<evidence type="ECO:0000256" key="2">
    <source>
        <dbReference type="ARBA" id="ARBA00009530"/>
    </source>
</evidence>
<dbReference type="AlphaFoldDB" id="A0A2H3A0K0"/>
<accession>A0A2H3A0K0</accession>
<evidence type="ECO:0000256" key="1">
    <source>
        <dbReference type="ARBA" id="ARBA00004370"/>
    </source>
</evidence>
<comment type="subcellular location">
    <subcellularLocation>
        <location evidence="1">Membrane</location>
    </subcellularLocation>
</comment>
<proteinExistence type="inferred from homology"/>
<evidence type="ECO:0000256" key="6">
    <source>
        <dbReference type="SAM" id="Phobius"/>
    </source>
</evidence>
<evidence type="ECO:0000256" key="5">
    <source>
        <dbReference type="ARBA" id="ARBA00023136"/>
    </source>
</evidence>
<reference evidence="8 9" key="1">
    <citation type="journal article" date="2015" name="Genome Announc.">
        <title>Genome sequence and annotation of Trichoderma parareesei, the ancestor of the cellulase producer Trichoderma reesei.</title>
        <authorList>
            <person name="Yang D."/>
            <person name="Pomraning K."/>
            <person name="Kopchinskiy A."/>
            <person name="Karimi Aghcheh R."/>
            <person name="Atanasova L."/>
            <person name="Chenthamara K."/>
            <person name="Baker S.E."/>
            <person name="Zhang R."/>
            <person name="Shen Q."/>
            <person name="Freitag M."/>
            <person name="Kubicek C.P."/>
            <person name="Druzhinina I.S."/>
        </authorList>
    </citation>
    <scope>NUCLEOTIDE SEQUENCE [LARGE SCALE GENOMIC DNA]</scope>
    <source>
        <strain evidence="8 9">CBS 125925</strain>
    </source>
</reference>
<evidence type="ECO:0000256" key="4">
    <source>
        <dbReference type="ARBA" id="ARBA00022989"/>
    </source>
</evidence>
<keyword evidence="4 6" id="KW-1133">Transmembrane helix</keyword>
<sequence>MGACAVVLLVILTIIFPPLGVACVAGCGADVLINICLTILGYFPGHIHAFYIEYVYYDRRQQAREGHYPPRRAPGIYSDKVQTGGLGPRPGYGTMAPPAAAVEPVGGPAYDSQAYGTQGYGNQGYNAQGHVNQGYA</sequence>
<dbReference type="PANTHER" id="PTHR21659:SF42">
    <property type="entry name" value="UPF0057 MEMBRANE PROTEIN ZK632.10-RELATED"/>
    <property type="match status" value="1"/>
</dbReference>
<keyword evidence="3 6" id="KW-0812">Transmembrane</keyword>
<gene>
    <name evidence="8" type="ORF">A9Z42_0085360</name>
</gene>